<dbReference type="AlphaFoldDB" id="A0A8R1ISQ9"/>
<dbReference type="InterPro" id="IPR013894">
    <property type="entry name" value="RMI1_OB"/>
</dbReference>
<dbReference type="EnsemblMetazoa" id="CJA42499.1">
    <property type="protein sequence ID" value="CJA42499.1"/>
    <property type="gene ID" value="WBGene00218347"/>
</dbReference>
<feature type="region of interest" description="Disordered" evidence="1">
    <location>
        <begin position="158"/>
        <end position="219"/>
    </location>
</feature>
<feature type="region of interest" description="Disordered" evidence="1">
    <location>
        <begin position="234"/>
        <end position="275"/>
    </location>
</feature>
<evidence type="ECO:0000313" key="3">
    <source>
        <dbReference type="EnsemblMetazoa" id="CJA42499.1"/>
    </source>
</evidence>
<evidence type="ECO:0000313" key="4">
    <source>
        <dbReference type="Proteomes" id="UP000005237"/>
    </source>
</evidence>
<reference evidence="4" key="1">
    <citation type="submission" date="2010-08" db="EMBL/GenBank/DDBJ databases">
        <authorList>
            <consortium name="Caenorhabditis japonica Sequencing Consortium"/>
            <person name="Wilson R.K."/>
        </authorList>
    </citation>
    <scope>NUCLEOTIDE SEQUENCE [LARGE SCALE GENOMIC DNA]</scope>
    <source>
        <strain evidence="4">DF5081</strain>
    </source>
</reference>
<evidence type="ECO:0000259" key="2">
    <source>
        <dbReference type="Pfam" id="PF08585"/>
    </source>
</evidence>
<reference evidence="3" key="2">
    <citation type="submission" date="2022-06" db="UniProtKB">
        <authorList>
            <consortium name="EnsemblMetazoa"/>
        </authorList>
    </citation>
    <scope>IDENTIFICATION</scope>
    <source>
        <strain evidence="3">DF5081</strain>
    </source>
</reference>
<feature type="compositionally biased region" description="Polar residues" evidence="1">
    <location>
        <begin position="250"/>
        <end position="259"/>
    </location>
</feature>
<protein>
    <submittedName>
        <fullName evidence="3">RMI1_N domain-containing protein</fullName>
    </submittedName>
</protein>
<dbReference type="Proteomes" id="UP000005237">
    <property type="component" value="Unassembled WGS sequence"/>
</dbReference>
<evidence type="ECO:0000256" key="1">
    <source>
        <dbReference type="SAM" id="MobiDB-lite"/>
    </source>
</evidence>
<name>A0A8R1ISQ9_CAEJA</name>
<feature type="compositionally biased region" description="Low complexity" evidence="1">
    <location>
        <begin position="158"/>
        <end position="168"/>
    </location>
</feature>
<feature type="domain" description="RecQ mediated genome instability protein 1 OB-fold" evidence="2">
    <location>
        <begin position="1"/>
        <end position="35"/>
    </location>
</feature>
<keyword evidence="4" id="KW-1185">Reference proteome</keyword>
<dbReference type="Gene3D" id="2.40.50.770">
    <property type="entry name" value="RecQ-mediated genome instability protein Rmi1, C-terminal domain"/>
    <property type="match status" value="1"/>
</dbReference>
<feature type="compositionally biased region" description="Basic and acidic residues" evidence="1">
    <location>
        <begin position="169"/>
        <end position="187"/>
    </location>
</feature>
<accession>A0A8R1ISQ9</accession>
<organism evidence="3 4">
    <name type="scientific">Caenorhabditis japonica</name>
    <dbReference type="NCBI Taxonomy" id="281687"/>
    <lineage>
        <taxon>Eukaryota</taxon>
        <taxon>Metazoa</taxon>
        <taxon>Ecdysozoa</taxon>
        <taxon>Nematoda</taxon>
        <taxon>Chromadorea</taxon>
        <taxon>Rhabditida</taxon>
        <taxon>Rhabditina</taxon>
        <taxon>Rhabditomorpha</taxon>
        <taxon>Rhabditoidea</taxon>
        <taxon>Rhabditidae</taxon>
        <taxon>Peloderinae</taxon>
        <taxon>Caenorhabditis</taxon>
    </lineage>
</organism>
<feature type="region of interest" description="Disordered" evidence="1">
    <location>
        <begin position="84"/>
        <end position="111"/>
    </location>
</feature>
<dbReference type="Pfam" id="PF08585">
    <property type="entry name" value="RMI1_N_C"/>
    <property type="match status" value="1"/>
</dbReference>
<dbReference type="InterPro" id="IPR042470">
    <property type="entry name" value="RMI1_N_C_sf"/>
</dbReference>
<sequence>MLTGKVKCRRGTLLLDKSNCQILGGQVDSLKFDKIKQWSELLKIDLDAEKNRRKESLEKAAENLATAKQKRLAQKSLNQSSISPFLVKKDRKTGETTQNPILPKATSFDENDMDCSEVAPVQEPTPQPPEMDDNDPILDQFTWNSDQRKGTKKLVAPAPKITAPTPKIVDPEIADHPKRQEERHLEKTVSNSFDEYDMGCSGIAPVREPTPEPPENAYYDPILDQFTWNLDQRKATEKLVAPTPKLTAPPSKNNRSENYGSAKKTRRKKPAENCR</sequence>
<proteinExistence type="predicted"/>